<dbReference type="AlphaFoldDB" id="A0A132BTV3"/>
<protein>
    <submittedName>
        <fullName evidence="5">Caudovirus prohead protease</fullName>
    </submittedName>
</protein>
<dbReference type="InterPro" id="IPR054613">
    <property type="entry name" value="Peptidase_S78_dom"/>
</dbReference>
<gene>
    <name evidence="5" type="ORF">TRIHO_33240</name>
</gene>
<dbReference type="RefSeq" id="WP_068246168.1">
    <property type="nucleotide sequence ID" value="NZ_LPUY01000087.1"/>
</dbReference>
<evidence type="ECO:0000256" key="3">
    <source>
        <dbReference type="ARBA" id="ARBA00022801"/>
    </source>
</evidence>
<dbReference type="EMBL" id="LPUY01000087">
    <property type="protein sequence ID" value="KUP91793.1"/>
    <property type="molecule type" value="Genomic_DNA"/>
</dbReference>
<dbReference type="OrthoDB" id="64791at2"/>
<dbReference type="NCBIfam" id="TIGR01543">
    <property type="entry name" value="proheadase_HK97"/>
    <property type="match status" value="1"/>
</dbReference>
<dbReference type="InterPro" id="IPR006433">
    <property type="entry name" value="Prohead_protease"/>
</dbReference>
<proteinExistence type="predicted"/>
<feature type="domain" description="Prohead serine protease" evidence="4">
    <location>
        <begin position="16"/>
        <end position="171"/>
    </location>
</feature>
<organism evidence="5 6">
    <name type="scientific">Tritonibacter horizontis</name>
    <dbReference type="NCBI Taxonomy" id="1768241"/>
    <lineage>
        <taxon>Bacteria</taxon>
        <taxon>Pseudomonadati</taxon>
        <taxon>Pseudomonadota</taxon>
        <taxon>Alphaproteobacteria</taxon>
        <taxon>Rhodobacterales</taxon>
        <taxon>Paracoccaceae</taxon>
        <taxon>Tritonibacter</taxon>
    </lineage>
</organism>
<dbReference type="GO" id="GO:0006508">
    <property type="term" value="P:proteolysis"/>
    <property type="evidence" value="ECO:0007669"/>
    <property type="project" value="UniProtKB-KW"/>
</dbReference>
<comment type="caution">
    <text evidence="5">The sequence shown here is derived from an EMBL/GenBank/DDBJ whole genome shotgun (WGS) entry which is preliminary data.</text>
</comment>
<sequence>MSDQTREVRYCAVAPIELREAEGNLIHVTGYAATFGEATEIGPLDRWGWVEVIEEGAFSEALARGDDVSFLINHSGLPLARNTSGTLELTQDQRGLRIDTALDPSDPDVQRILPKMKRGDLSKMSFAFLSEKETWDETGDHPVRTIQSVQLFDVSIVTDPAYEGTEIGLRSKAAALGGGGDLYCRRMQMRGRLSGLN</sequence>
<dbReference type="Proteomes" id="UP000068382">
    <property type="component" value="Unassembled WGS sequence"/>
</dbReference>
<evidence type="ECO:0000313" key="5">
    <source>
        <dbReference type="EMBL" id="KUP91793.1"/>
    </source>
</evidence>
<keyword evidence="1" id="KW-1188">Viral release from host cell</keyword>
<evidence type="ECO:0000256" key="2">
    <source>
        <dbReference type="ARBA" id="ARBA00022670"/>
    </source>
</evidence>
<name>A0A132BTV3_9RHOB</name>
<dbReference type="GO" id="GO:0008233">
    <property type="term" value="F:peptidase activity"/>
    <property type="evidence" value="ECO:0007669"/>
    <property type="project" value="UniProtKB-KW"/>
</dbReference>
<keyword evidence="3" id="KW-0378">Hydrolase</keyword>
<dbReference type="PATRIC" id="fig|1768241.3.peg.3472"/>
<keyword evidence="2 5" id="KW-0645">Protease</keyword>
<dbReference type="Pfam" id="PF04586">
    <property type="entry name" value="Peptidase_S78"/>
    <property type="match status" value="1"/>
</dbReference>
<evidence type="ECO:0000259" key="4">
    <source>
        <dbReference type="Pfam" id="PF04586"/>
    </source>
</evidence>
<evidence type="ECO:0000313" key="6">
    <source>
        <dbReference type="Proteomes" id="UP000068382"/>
    </source>
</evidence>
<accession>A0A132BTV3</accession>
<keyword evidence="6" id="KW-1185">Reference proteome</keyword>
<evidence type="ECO:0000256" key="1">
    <source>
        <dbReference type="ARBA" id="ARBA00022612"/>
    </source>
</evidence>
<reference evidence="5 6" key="1">
    <citation type="submission" date="2015-12" db="EMBL/GenBank/DDBJ databases">
        <title>Genome sequence of the marine Rhodobacteraceae strain O3.65, Candidatus Tritonibacter horizontis.</title>
        <authorList>
            <person name="Poehlein A."/>
            <person name="Giebel H.A."/>
            <person name="Voget S."/>
            <person name="Brinkhoff T."/>
        </authorList>
    </citation>
    <scope>NUCLEOTIDE SEQUENCE [LARGE SCALE GENOMIC DNA]</scope>
    <source>
        <strain evidence="5 6">O3.65</strain>
    </source>
</reference>